<feature type="domain" description="CN hydrolase" evidence="2">
    <location>
        <begin position="71"/>
        <end position="333"/>
    </location>
</feature>
<evidence type="ECO:0000259" key="2">
    <source>
        <dbReference type="PROSITE" id="PS50263"/>
    </source>
</evidence>
<dbReference type="InterPro" id="IPR050345">
    <property type="entry name" value="Aliph_Amidase/BUP"/>
</dbReference>
<dbReference type="PANTHER" id="PTHR43674">
    <property type="entry name" value="NITRILASE C965.09-RELATED"/>
    <property type="match status" value="1"/>
</dbReference>
<dbReference type="InterPro" id="IPR036526">
    <property type="entry name" value="C-N_Hydrolase_sf"/>
</dbReference>
<dbReference type="Gene3D" id="3.60.110.10">
    <property type="entry name" value="Carbon-nitrogen hydrolase"/>
    <property type="match status" value="1"/>
</dbReference>
<proteinExistence type="predicted"/>
<evidence type="ECO:0000313" key="4">
    <source>
        <dbReference type="Proteomes" id="UP000037510"/>
    </source>
</evidence>
<dbReference type="Pfam" id="PF00795">
    <property type="entry name" value="CN_hydrolase"/>
    <property type="match status" value="1"/>
</dbReference>
<dbReference type="InterPro" id="IPR003010">
    <property type="entry name" value="C-N_Hydrolase"/>
</dbReference>
<keyword evidence="1" id="KW-0378">Hydrolase</keyword>
<reference evidence="3 4" key="1">
    <citation type="journal article" date="2015" name="Genome Biol. Evol.">
        <title>The genome of winter moth (Operophtera brumata) provides a genomic perspective on sexual dimorphism and phenology.</title>
        <authorList>
            <person name="Derks M.F."/>
            <person name="Smit S."/>
            <person name="Salis L."/>
            <person name="Schijlen E."/>
            <person name="Bossers A."/>
            <person name="Mateman C."/>
            <person name="Pijl A.S."/>
            <person name="de Ridder D."/>
            <person name="Groenen M.A."/>
            <person name="Visser M.E."/>
            <person name="Megens H.J."/>
        </authorList>
    </citation>
    <scope>NUCLEOTIDE SEQUENCE [LARGE SCALE GENOMIC DNA]</scope>
    <source>
        <strain evidence="3">WM2013NL</strain>
        <tissue evidence="3">Head and thorax</tissue>
    </source>
</reference>
<evidence type="ECO:0000256" key="1">
    <source>
        <dbReference type="ARBA" id="ARBA00022801"/>
    </source>
</evidence>
<evidence type="ECO:0000313" key="3">
    <source>
        <dbReference type="EMBL" id="KOB74645.1"/>
    </source>
</evidence>
<dbReference type="PANTHER" id="PTHR43674:SF2">
    <property type="entry name" value="BETA-UREIDOPROPIONASE"/>
    <property type="match status" value="1"/>
</dbReference>
<dbReference type="AlphaFoldDB" id="A0A0L7LGX6"/>
<dbReference type="EMBL" id="JTDY01001176">
    <property type="protein sequence ID" value="KOB74645.1"/>
    <property type="molecule type" value="Genomic_DNA"/>
</dbReference>
<dbReference type="GO" id="GO:0003837">
    <property type="term" value="F:beta-ureidopropionase activity"/>
    <property type="evidence" value="ECO:0007669"/>
    <property type="project" value="TreeGrafter"/>
</dbReference>
<dbReference type="GO" id="GO:0033396">
    <property type="term" value="P:beta-alanine biosynthetic process via 3-ureidopropionate"/>
    <property type="evidence" value="ECO:0007669"/>
    <property type="project" value="TreeGrafter"/>
</dbReference>
<organism evidence="3 4">
    <name type="scientific">Operophtera brumata</name>
    <name type="common">Winter moth</name>
    <name type="synonym">Phalaena brumata</name>
    <dbReference type="NCBI Taxonomy" id="104452"/>
    <lineage>
        <taxon>Eukaryota</taxon>
        <taxon>Metazoa</taxon>
        <taxon>Ecdysozoa</taxon>
        <taxon>Arthropoda</taxon>
        <taxon>Hexapoda</taxon>
        <taxon>Insecta</taxon>
        <taxon>Pterygota</taxon>
        <taxon>Neoptera</taxon>
        <taxon>Endopterygota</taxon>
        <taxon>Lepidoptera</taxon>
        <taxon>Glossata</taxon>
        <taxon>Ditrysia</taxon>
        <taxon>Geometroidea</taxon>
        <taxon>Geometridae</taxon>
        <taxon>Larentiinae</taxon>
        <taxon>Operophtera</taxon>
    </lineage>
</organism>
<dbReference type="Proteomes" id="UP000037510">
    <property type="component" value="Unassembled WGS sequence"/>
</dbReference>
<comment type="caution">
    <text evidence="3">The sequence shown here is derived from an EMBL/GenBank/DDBJ whole genome shotgun (WGS) entry which is preliminary data.</text>
</comment>
<dbReference type="PROSITE" id="PS50263">
    <property type="entry name" value="CN_HYDROLASE"/>
    <property type="match status" value="1"/>
</dbReference>
<dbReference type="STRING" id="104452.A0A0L7LGX6"/>
<gene>
    <name evidence="3" type="ORF">OBRU01_08558</name>
</gene>
<accession>A0A0L7LGX6</accession>
<keyword evidence="4" id="KW-1185">Reference proteome</keyword>
<protein>
    <submittedName>
        <fullName evidence="3">Putative Aliphatic nitrilase</fullName>
    </submittedName>
</protein>
<name>A0A0L7LGX6_OPEBR</name>
<dbReference type="SUPFAM" id="SSF56317">
    <property type="entry name" value="Carbon-nitrogen hydrolase"/>
    <property type="match status" value="1"/>
</dbReference>
<sequence>MANSRENFDEIIKRNLNLEQLKIFNRIYYGREDHCEVKLKESTMTSSKDNNFEVSAYSFTAAKEGRKPRIVKLGLVQHSIVLTTDKPIKEQRDAVFNKIEKIIETAASEGVNIICLQETWPMPFFLCTGEKEEWAGFAESASEGPSTKFLSNLAKKFNMVIVSPILEDDNGTWWNTAVVIDENGRYLGKHRKNHLPSVGSFSETSFYAPGDTGHPVFETKFARIAVNICYGRHHALNWMMFALNGADVVFNPSATVAEFGESFWGIEARNAAIANSYFTCSINRVGTEKFTRKDGSEVSRSFYGSSYATAPNGCRTPSLSRDKDGLLIIEVDINLCRQAKDIWGFNMTSRLDMYAKELN</sequence>
<dbReference type="OrthoDB" id="412018at2759"/>